<dbReference type="AlphaFoldDB" id="A0A8D8PGH5"/>
<feature type="compositionally biased region" description="Gly residues" evidence="1">
    <location>
        <begin position="62"/>
        <end position="85"/>
    </location>
</feature>
<sequence>MLPEHAGPQAPRHRQPRRRVPRKLRPDGEGSGRGGRSAGRVWPAGAADGVQRAVDPTKRGGNRAGVGPAGGEGQAGGGQLAGGEGEVVRAAEGGAREAGRELPEIAGAGAAAAEA</sequence>
<proteinExistence type="predicted"/>
<feature type="compositionally biased region" description="Basic residues" evidence="1">
    <location>
        <begin position="11"/>
        <end position="23"/>
    </location>
</feature>
<feature type="compositionally biased region" description="Basic and acidic residues" evidence="1">
    <location>
        <begin position="86"/>
        <end position="103"/>
    </location>
</feature>
<evidence type="ECO:0000256" key="1">
    <source>
        <dbReference type="SAM" id="MobiDB-lite"/>
    </source>
</evidence>
<feature type="region of interest" description="Disordered" evidence="1">
    <location>
        <begin position="1"/>
        <end position="115"/>
    </location>
</feature>
<evidence type="ECO:0000313" key="2">
    <source>
        <dbReference type="EMBL" id="CAG6600625.1"/>
    </source>
</evidence>
<protein>
    <submittedName>
        <fullName evidence="2">(northern house mosquito) hypothetical protein</fullName>
    </submittedName>
</protein>
<feature type="compositionally biased region" description="Low complexity" evidence="1">
    <location>
        <begin position="106"/>
        <end position="115"/>
    </location>
</feature>
<accession>A0A8D8PGH5</accession>
<dbReference type="EMBL" id="HBUE01238852">
    <property type="protein sequence ID" value="CAG6548401.1"/>
    <property type="molecule type" value="Transcribed_RNA"/>
</dbReference>
<dbReference type="EMBL" id="HBUE01345828">
    <property type="protein sequence ID" value="CAG6600625.1"/>
    <property type="molecule type" value="Transcribed_RNA"/>
</dbReference>
<organism evidence="2">
    <name type="scientific">Culex pipiens</name>
    <name type="common">House mosquito</name>
    <dbReference type="NCBI Taxonomy" id="7175"/>
    <lineage>
        <taxon>Eukaryota</taxon>
        <taxon>Metazoa</taxon>
        <taxon>Ecdysozoa</taxon>
        <taxon>Arthropoda</taxon>
        <taxon>Hexapoda</taxon>
        <taxon>Insecta</taxon>
        <taxon>Pterygota</taxon>
        <taxon>Neoptera</taxon>
        <taxon>Endopterygota</taxon>
        <taxon>Diptera</taxon>
        <taxon>Nematocera</taxon>
        <taxon>Culicoidea</taxon>
        <taxon>Culicidae</taxon>
        <taxon>Culicinae</taxon>
        <taxon>Culicini</taxon>
        <taxon>Culex</taxon>
        <taxon>Culex</taxon>
    </lineage>
</organism>
<reference evidence="2" key="1">
    <citation type="submission" date="2021-05" db="EMBL/GenBank/DDBJ databases">
        <authorList>
            <person name="Alioto T."/>
            <person name="Alioto T."/>
            <person name="Gomez Garrido J."/>
        </authorList>
    </citation>
    <scope>NUCLEOTIDE SEQUENCE</scope>
</reference>
<name>A0A8D8PGH5_CULPI</name>